<protein>
    <recommendedName>
        <fullName evidence="2">DUF2059 domain-containing protein</fullName>
    </recommendedName>
</protein>
<accession>A0A3D9BKS0</accession>
<proteinExistence type="predicted"/>
<keyword evidence="4" id="KW-1185">Reference proteome</keyword>
<dbReference type="Pfam" id="PF09832">
    <property type="entry name" value="DUF2059"/>
    <property type="match status" value="1"/>
</dbReference>
<organism evidence="3 4">
    <name type="scientific">Chryseobacterium piscium</name>
    <dbReference type="NCBI Taxonomy" id="333702"/>
    <lineage>
        <taxon>Bacteria</taxon>
        <taxon>Pseudomonadati</taxon>
        <taxon>Bacteroidota</taxon>
        <taxon>Flavobacteriia</taxon>
        <taxon>Flavobacteriales</taxon>
        <taxon>Weeksellaceae</taxon>
        <taxon>Chryseobacterium group</taxon>
        <taxon>Chryseobacterium</taxon>
    </lineage>
</organism>
<evidence type="ECO:0000313" key="4">
    <source>
        <dbReference type="Proteomes" id="UP000256512"/>
    </source>
</evidence>
<name>A0A3D9BKS0_9FLAO</name>
<dbReference type="AlphaFoldDB" id="A0A3D9BKS0"/>
<evidence type="ECO:0000259" key="2">
    <source>
        <dbReference type="Pfam" id="PF09832"/>
    </source>
</evidence>
<sequence>MFNCKKVREIFCIGSLLLSVFSYSQTKQDKVKELISLSGAFKLSKEVEKDILLNFKKRYTNIPDSVWSSLEPKINIDNLISQVIDIYGNKFTEMEIDEFLVFYKSDIGKKLIQNSPSIMTEIQTATSNWGMEVTNLVNNDLEQKGYLKSPPPPMPNPPAPMKSK</sequence>
<feature type="domain" description="DUF2059" evidence="2">
    <location>
        <begin position="78"/>
        <end position="133"/>
    </location>
</feature>
<evidence type="ECO:0000313" key="3">
    <source>
        <dbReference type="EMBL" id="REC54125.1"/>
    </source>
</evidence>
<evidence type="ECO:0000256" key="1">
    <source>
        <dbReference type="SAM" id="MobiDB-lite"/>
    </source>
</evidence>
<dbReference type="EMBL" id="QNVS01000030">
    <property type="protein sequence ID" value="REC54125.1"/>
    <property type="molecule type" value="Genomic_DNA"/>
</dbReference>
<feature type="region of interest" description="Disordered" evidence="1">
    <location>
        <begin position="144"/>
        <end position="164"/>
    </location>
</feature>
<feature type="compositionally biased region" description="Pro residues" evidence="1">
    <location>
        <begin position="149"/>
        <end position="164"/>
    </location>
</feature>
<reference evidence="3 4" key="1">
    <citation type="journal article" date="2006" name="Int. J. Syst. Evol. Microbiol.">
        <title>Chryseobacterium piscium sp. nov., isolated from fish of the South Atlantic Ocean off South Africa.</title>
        <authorList>
            <person name="de Beer H."/>
            <person name="Hugo C.J."/>
            <person name="Jooste P.J."/>
            <person name="Vancanneyt M."/>
            <person name="Coenye T."/>
            <person name="Vandamme P."/>
        </authorList>
    </citation>
    <scope>NUCLEOTIDE SEQUENCE [LARGE SCALE GENOMIC DNA]</scope>
    <source>
        <strain evidence="3 4">CCUG 51923</strain>
    </source>
</reference>
<dbReference type="InterPro" id="IPR018637">
    <property type="entry name" value="DUF2059"/>
</dbReference>
<dbReference type="Proteomes" id="UP000256512">
    <property type="component" value="Unassembled WGS sequence"/>
</dbReference>
<gene>
    <name evidence="3" type="ORF">DRF62_10925</name>
</gene>
<comment type="caution">
    <text evidence="3">The sequence shown here is derived from an EMBL/GenBank/DDBJ whole genome shotgun (WGS) entry which is preliminary data.</text>
</comment>